<keyword evidence="3" id="KW-1185">Reference proteome</keyword>
<protein>
    <submittedName>
        <fullName evidence="2">Uncharacterized protein</fullName>
    </submittedName>
</protein>
<reference evidence="3" key="1">
    <citation type="journal article" date="2019" name="Int. J. Syst. Evol. Microbiol.">
        <title>The Global Catalogue of Microorganisms (GCM) 10K type strain sequencing project: providing services to taxonomists for standard genome sequencing and annotation.</title>
        <authorList>
            <consortium name="The Broad Institute Genomics Platform"/>
            <consortium name="The Broad Institute Genome Sequencing Center for Infectious Disease"/>
            <person name="Wu L."/>
            <person name="Ma J."/>
        </authorList>
    </citation>
    <scope>NUCLEOTIDE SEQUENCE [LARGE SCALE GENOMIC DNA]</scope>
    <source>
        <strain evidence="3">CGMCC 4.7323</strain>
    </source>
</reference>
<accession>A0ABQ2JMJ3</accession>
<proteinExistence type="predicted"/>
<organism evidence="2 3">
    <name type="scientific">Streptomyces kronopolitis</name>
    <dbReference type="NCBI Taxonomy" id="1612435"/>
    <lineage>
        <taxon>Bacteria</taxon>
        <taxon>Bacillati</taxon>
        <taxon>Actinomycetota</taxon>
        <taxon>Actinomycetes</taxon>
        <taxon>Kitasatosporales</taxon>
        <taxon>Streptomycetaceae</taxon>
        <taxon>Streptomyces</taxon>
    </lineage>
</organism>
<feature type="compositionally biased region" description="Polar residues" evidence="1">
    <location>
        <begin position="30"/>
        <end position="53"/>
    </location>
</feature>
<evidence type="ECO:0000313" key="3">
    <source>
        <dbReference type="Proteomes" id="UP000600080"/>
    </source>
</evidence>
<comment type="caution">
    <text evidence="2">The sequence shown here is derived from an EMBL/GenBank/DDBJ whole genome shotgun (WGS) entry which is preliminary data.</text>
</comment>
<evidence type="ECO:0000256" key="1">
    <source>
        <dbReference type="SAM" id="MobiDB-lite"/>
    </source>
</evidence>
<gene>
    <name evidence="2" type="ORF">GCM10012285_41980</name>
</gene>
<evidence type="ECO:0000313" key="2">
    <source>
        <dbReference type="EMBL" id="GGN51660.1"/>
    </source>
</evidence>
<sequence>MRAKRNNEQRLKGFRRYTFRLYRPRMDITRSSAALRSTQNPRSPPSLTLTQRWSPRGNIIRTGTAEPVPPGGTT</sequence>
<dbReference type="EMBL" id="BMND01000018">
    <property type="protein sequence ID" value="GGN51660.1"/>
    <property type="molecule type" value="Genomic_DNA"/>
</dbReference>
<name>A0ABQ2JMJ3_9ACTN</name>
<feature type="region of interest" description="Disordered" evidence="1">
    <location>
        <begin position="30"/>
        <end position="74"/>
    </location>
</feature>
<dbReference type="Proteomes" id="UP000600080">
    <property type="component" value="Unassembled WGS sequence"/>
</dbReference>